<protein>
    <recommendedName>
        <fullName evidence="4">Large ribosomal subunit protein bL34c</fullName>
    </recommendedName>
</protein>
<comment type="subcellular location">
    <subcellularLocation>
        <location evidence="4">Plastid</location>
        <location evidence="4">Chloroplast</location>
    </subcellularLocation>
</comment>
<dbReference type="Pfam" id="PF00468">
    <property type="entry name" value="Ribosomal_L34"/>
    <property type="match status" value="1"/>
</dbReference>
<comment type="similarity">
    <text evidence="1 4">Belongs to the bacterial ribosomal protein bL34 family.</text>
</comment>
<geneLocation type="chloroplast" evidence="5"/>
<keyword evidence="5" id="KW-0150">Chloroplast</keyword>
<keyword evidence="5" id="KW-0934">Plastid</keyword>
<keyword evidence="3 4" id="KW-0687">Ribonucleoprotein</keyword>
<organism evidence="5">
    <name type="scientific">Boldia erythrosiphon</name>
    <dbReference type="NCBI Taxonomy" id="74908"/>
    <lineage>
        <taxon>Eukaryota</taxon>
        <taxon>Rhodophyta</taxon>
        <taxon>Compsopogonophyceae</taxon>
        <taxon>Compsopogonales</taxon>
        <taxon>Boldiaceae</taxon>
        <taxon>Boldia</taxon>
    </lineage>
</organism>
<dbReference type="GeneID" id="32891475"/>
<name>A0A1Y9TM08_9RHOD</name>
<keyword evidence="2 4" id="KW-0689">Ribosomal protein</keyword>
<dbReference type="GO" id="GO:0006412">
    <property type="term" value="P:translation"/>
    <property type="evidence" value="ECO:0007669"/>
    <property type="project" value="UniProtKB-UniRule"/>
</dbReference>
<gene>
    <name evidence="4 5" type="primary">rpl34</name>
</gene>
<dbReference type="GO" id="GO:0009507">
    <property type="term" value="C:chloroplast"/>
    <property type="evidence" value="ECO:0007669"/>
    <property type="project" value="UniProtKB-SubCell"/>
</dbReference>
<dbReference type="EMBL" id="KY709208">
    <property type="protein sequence ID" value="ARO90657.1"/>
    <property type="molecule type" value="Genomic_DNA"/>
</dbReference>
<dbReference type="AlphaFoldDB" id="A0A1Y9TM08"/>
<evidence type="ECO:0000256" key="1">
    <source>
        <dbReference type="ARBA" id="ARBA00010111"/>
    </source>
</evidence>
<dbReference type="GO" id="GO:0005840">
    <property type="term" value="C:ribosome"/>
    <property type="evidence" value="ECO:0007669"/>
    <property type="project" value="UniProtKB-KW"/>
</dbReference>
<reference evidence="5" key="1">
    <citation type="submission" date="2017-03" db="EMBL/GenBank/DDBJ databases">
        <title>The new red algal subphylum Proteorhodophytina comprises the largest and most divergent plastid genomes known.</title>
        <authorList>
            <person name="Munoz-Gomez S.A."/>
            <person name="Mejia-Franco F.G."/>
            <person name="Durnin K."/>
            <person name="Morgan C."/>
            <person name="Grisdale C.J."/>
            <person name="Archibald J.M."/>
            <person name="Slamovits C.H."/>
        </authorList>
    </citation>
    <scope>NUCLEOTIDE SEQUENCE</scope>
    <source>
        <strain evidence="5">UTEX LB2858</strain>
    </source>
</reference>
<dbReference type="Gene3D" id="1.10.287.3980">
    <property type="match status" value="1"/>
</dbReference>
<dbReference type="RefSeq" id="YP_009369969.1">
    <property type="nucleotide sequence ID" value="NC_034776.1"/>
</dbReference>
<accession>A0A1Y9TM08</accession>
<dbReference type="InterPro" id="IPR000271">
    <property type="entry name" value="Ribosomal_bL34"/>
</dbReference>
<dbReference type="GO" id="GO:0003735">
    <property type="term" value="F:structural constituent of ribosome"/>
    <property type="evidence" value="ECO:0007669"/>
    <property type="project" value="InterPro"/>
</dbReference>
<dbReference type="GO" id="GO:1990904">
    <property type="term" value="C:ribonucleoprotein complex"/>
    <property type="evidence" value="ECO:0007669"/>
    <property type="project" value="UniProtKB-KW"/>
</dbReference>
<evidence type="ECO:0000256" key="3">
    <source>
        <dbReference type="ARBA" id="ARBA00023274"/>
    </source>
</evidence>
<evidence type="ECO:0000313" key="5">
    <source>
        <dbReference type="EMBL" id="ARO90657.1"/>
    </source>
</evidence>
<sequence length="51" mass="6080">MTKQTLQGTRRKRIKTSGFQIRMKTHSGRKVIKGRRRKGRFRLTISSSYKK</sequence>
<evidence type="ECO:0000256" key="4">
    <source>
        <dbReference type="HAMAP-Rule" id="MF_00391"/>
    </source>
</evidence>
<dbReference type="NCBIfam" id="TIGR01030">
    <property type="entry name" value="rpmH_bact"/>
    <property type="match status" value="1"/>
</dbReference>
<evidence type="ECO:0000256" key="2">
    <source>
        <dbReference type="ARBA" id="ARBA00022980"/>
    </source>
</evidence>
<dbReference type="HAMAP" id="MF_00391">
    <property type="entry name" value="Ribosomal_bL34"/>
    <property type="match status" value="1"/>
</dbReference>
<proteinExistence type="inferred from homology"/>